<gene>
    <name evidence="9" type="ORF">ABDJ40_03760</name>
</gene>
<dbReference type="SMART" id="SM00564">
    <property type="entry name" value="PQQ"/>
    <property type="match status" value="2"/>
</dbReference>
<evidence type="ECO:0000256" key="3">
    <source>
        <dbReference type="ARBA" id="ARBA00022558"/>
    </source>
</evidence>
<evidence type="ECO:0000313" key="10">
    <source>
        <dbReference type="Proteomes" id="UP001462640"/>
    </source>
</evidence>
<keyword evidence="3" id="KW-1029">Fimbrium biogenesis</keyword>
<evidence type="ECO:0000256" key="4">
    <source>
        <dbReference type="ARBA" id="ARBA00022723"/>
    </source>
</evidence>
<dbReference type="Pfam" id="PF05567">
    <property type="entry name" value="T4P_PilY1"/>
    <property type="match status" value="1"/>
</dbReference>
<dbReference type="EMBL" id="JBDPZC010000001">
    <property type="protein sequence ID" value="MEO3711879.1"/>
    <property type="molecule type" value="Genomic_DNA"/>
</dbReference>
<dbReference type="InterPro" id="IPR011047">
    <property type="entry name" value="Quinoprotein_ADH-like_sf"/>
</dbReference>
<feature type="chain" id="PRO_5047300391" evidence="7">
    <location>
        <begin position="27"/>
        <end position="1427"/>
    </location>
</feature>
<evidence type="ECO:0000256" key="5">
    <source>
        <dbReference type="ARBA" id="ARBA00022837"/>
    </source>
</evidence>
<evidence type="ECO:0000256" key="7">
    <source>
        <dbReference type="SAM" id="SignalP"/>
    </source>
</evidence>
<sequence length="1427" mass="154411">MNQRFPHSLTRLAMGLSALTATAAFASTDISTVPLWASIAVNVKPNILFVLDDSGSMADDFLPDDAQFQKVTSNSTWAQMGRLSSQCNGLAFNPALSYPAPVKGDGSLYPETPTSSEIDALLSSTNALNYSGRAQGVTQLTAASDAYVSVRLGTAVAANAYVSGMPVTVFDNSSRGRWVVGTVSAWDYASQTVTVRAIQTRSLPAGGYFSSPYISYGTPGNQLYYTYNKAKGGEEPVNYIYPTGSVSKTTNFYKQCALPLNDTTGIPDGLFEVNIVTPSSGTDFIAKYWRWATYYSYRMAMMRSAASLAFKPMDDRFRIGFTTILEKEVTEGSRMLHVRDFDAKQKGDFYTKLFGVPPSGYTPLRGAVQKAGRYFANKYPGQDYDPMQYSCQKNFLVLSTDGYWNTNAEYVDWDTSKSVDYGPYDINGELKIGNQDSLPTPRPMFDGSSSTVVSVDTWTDTHYFDRVLVSNISYKETTTKVNTESQTLYSLVSDSSCSAGTKRIWGQPQTRSATYTQVMTETLRTDKFNMKQPWNYTKTTTTLKDGETVTTVVDEPDPTKGAESVVATVSTSYNSSTAPWSSPTYGSWKNGTATKGACSSVAPSNLPPTVVSTSTSVAKSGSRTAGTTVSKTDAETSVVKSAVTNKTTTTNVTGTSNSLADVAMYYYKTDLRTSDLGNCTGSKGIDVCENNVKVTEGSKDDAKHQHMTTYTLSLGNSGMLGYELDYETSTAGDFYKVKTGVRNWPNPFSSEAAKMDDLWHAAVNGRGRYFNAKDPSGLALSLATALNSIASVTGTAAAAATSTLQPVAGDNGAYVSQFTSPAWTGDLRKYTFDKNGKVEATRYDEKSGTFVDNAKWSAADQLTASTVRKIKFFRKSGSLPTTGSLVNFDAASMTADELALFAKACDKPSTDRPSQCASASADEITALNDPATMVAYLRGVEKPGYRSRSRILGDLVNSSPVFVGQSKYQYTENGYQTWVKSKAIAERKRILVVGGNDGMLHAFSETTGEELWAYVPSSVMSKMYILSDKSYESKHTYFVDGSPIVSDIYVDDAWKTILIGGLGAGGRSYYALDVTDTENPKPLWEISPDTMPAGEGDRLGLAFSNPVVTKRADGTWIVALASGYNNPSGGAYLFILNAKTGELLQTIPTEVEGVNVGEGLAKVNAWIDSPEENLALRFYGGDMLGNLWRFDIDGLLEPKKKALRLAVLKNGDGQLQPITTLPNLAEFDANGGRRRVVYVGTGRYLGKTDIPTEATPAQQQSIYAIADDLSDKGLDDVRGGKLLVEQKIDTSTTPYTVGSTETMVDWSKNKGWFVDLKSKSERVNIDMLMVANTLVAVGNIPGAASTYCEAPEANQASLYMFNIITGGGTVQGLTEMQAGISAIMDESGKYKTVKTGVKSGVNQPQEEITPMTVSSGAPRRSTWRELH</sequence>
<keyword evidence="5" id="KW-0106">Calcium</keyword>
<feature type="signal peptide" evidence="7">
    <location>
        <begin position="1"/>
        <end position="26"/>
    </location>
</feature>
<reference evidence="9 10" key="1">
    <citation type="submission" date="2024-05" db="EMBL/GenBank/DDBJ databases">
        <title>Roseateles sp. 2.12 16S ribosomal RNA gene Genome sequencing and assembly.</title>
        <authorList>
            <person name="Woo H."/>
        </authorList>
    </citation>
    <scope>NUCLEOTIDE SEQUENCE [LARGE SCALE GENOMIC DNA]</scope>
    <source>
        <strain evidence="9 10">2.12</strain>
    </source>
</reference>
<evidence type="ECO:0000256" key="6">
    <source>
        <dbReference type="ARBA" id="ARBA00023263"/>
    </source>
</evidence>
<dbReference type="InterPro" id="IPR015943">
    <property type="entry name" value="WD40/YVTN_repeat-like_dom_sf"/>
</dbReference>
<dbReference type="Gene3D" id="2.130.10.10">
    <property type="entry name" value="YVTN repeat-like/Quinoprotein amine dehydrogenase"/>
    <property type="match status" value="1"/>
</dbReference>
<evidence type="ECO:0000259" key="8">
    <source>
        <dbReference type="Pfam" id="PF05567"/>
    </source>
</evidence>
<evidence type="ECO:0000256" key="1">
    <source>
        <dbReference type="ARBA" id="ARBA00004561"/>
    </source>
</evidence>
<feature type="domain" description="PilY1 beta-propeller" evidence="8">
    <location>
        <begin position="952"/>
        <end position="1270"/>
    </location>
</feature>
<name>A0ABV0GA49_9BURK</name>
<organism evidence="9 10">
    <name type="scientific">Roseateles flavus</name>
    <dbReference type="NCBI Taxonomy" id="3149041"/>
    <lineage>
        <taxon>Bacteria</taxon>
        <taxon>Pseudomonadati</taxon>
        <taxon>Pseudomonadota</taxon>
        <taxon>Betaproteobacteria</taxon>
        <taxon>Burkholderiales</taxon>
        <taxon>Sphaerotilaceae</taxon>
        <taxon>Roseateles</taxon>
    </lineage>
</organism>
<dbReference type="RefSeq" id="WP_347606260.1">
    <property type="nucleotide sequence ID" value="NZ_JBDPZC010000001.1"/>
</dbReference>
<dbReference type="SUPFAM" id="SSF50998">
    <property type="entry name" value="Quinoprotein alcohol dehydrogenase-like"/>
    <property type="match status" value="1"/>
</dbReference>
<accession>A0ABV0GA49</accession>
<keyword evidence="4" id="KW-0479">Metal-binding</keyword>
<protein>
    <submittedName>
        <fullName evidence="9">PilC/PilY family type IV pilus protein</fullName>
    </submittedName>
</protein>
<keyword evidence="6" id="KW-0281">Fimbrium</keyword>
<evidence type="ECO:0000313" key="9">
    <source>
        <dbReference type="EMBL" id="MEO3711879.1"/>
    </source>
</evidence>
<dbReference type="Proteomes" id="UP001462640">
    <property type="component" value="Unassembled WGS sequence"/>
</dbReference>
<comment type="caution">
    <text evidence="9">The sequence shown here is derived from an EMBL/GenBank/DDBJ whole genome shotgun (WGS) entry which is preliminary data.</text>
</comment>
<comment type="similarity">
    <text evidence="2">Belongs to the PilY1 family.</text>
</comment>
<keyword evidence="10" id="KW-1185">Reference proteome</keyword>
<keyword evidence="7" id="KW-0732">Signal</keyword>
<dbReference type="InterPro" id="IPR008707">
    <property type="entry name" value="B-propeller_PilY1"/>
</dbReference>
<evidence type="ECO:0000256" key="2">
    <source>
        <dbReference type="ARBA" id="ARBA00008387"/>
    </source>
</evidence>
<comment type="subcellular location">
    <subcellularLocation>
        <location evidence="1">Fimbrium</location>
    </subcellularLocation>
</comment>
<proteinExistence type="inferred from homology"/>
<dbReference type="InterPro" id="IPR018391">
    <property type="entry name" value="PQQ_b-propeller_rpt"/>
</dbReference>